<dbReference type="EMBL" id="KZ613943">
    <property type="protein sequence ID" value="PMD42211.1"/>
    <property type="molecule type" value="Genomic_DNA"/>
</dbReference>
<evidence type="ECO:0000313" key="9">
    <source>
        <dbReference type="Proteomes" id="UP000235786"/>
    </source>
</evidence>
<keyword evidence="9" id="KW-1185">Reference proteome</keyword>
<dbReference type="PANTHER" id="PTHR23502">
    <property type="entry name" value="MAJOR FACILITATOR SUPERFAMILY"/>
    <property type="match status" value="1"/>
</dbReference>
<evidence type="ECO:0000256" key="1">
    <source>
        <dbReference type="ARBA" id="ARBA00004141"/>
    </source>
</evidence>
<proteinExistence type="predicted"/>
<dbReference type="GO" id="GO:0005886">
    <property type="term" value="C:plasma membrane"/>
    <property type="evidence" value="ECO:0007669"/>
    <property type="project" value="TreeGrafter"/>
</dbReference>
<sequence length="548" mass="60477">MHDEEVASPNQTPSEHSTSTSTSTCSKYESRDFSGSVFLISSDGRLLKLPIPTRSSRDPLNWSTMKRARAFIAIFFFSIMGLVLVQGPSLMFAPLSEEFSDEDTRPFSLILLLSAPTLFMGFGAFLWIPLSLAIGRRPVFLLCTVIMLLATVFAGTAGSFYQLLISVCFQGLAEGVNTSMALLIVIDLTFIHQRPQAIAMLWCVVGFVSGCIFSFVPQMVNAGTSWRTFYLIWIVPSALSVALVFFLVPETYFIRPAVAFDGRILVQSATEKVEIYQRWEEVPGGKTLPEIPHRSSWIRDLQFWGTTRGGWGAMWTCYPQILGCFVNPLIFWVALLNAVVFGSMLSIGETYAFVLSGPPYFINVHYTALVNLAGAIGSLVAWPVSGKMIAWVSRRLAMSNAGVRDAEHYLPAFILPIVAGITSIVIYGLAAQHKWHFMFIYISYGLNSFTFTSLATANTLWITEAFPRWAAPALVVLGGVSYMASFGISFSIKPWVASQGIAGANIEIGLMIAVVGFVLIPIAFWGKRLRQHIHERWGTSAMGALRPQ</sequence>
<dbReference type="InterPro" id="IPR036259">
    <property type="entry name" value="MFS_trans_sf"/>
</dbReference>
<reference evidence="8 9" key="1">
    <citation type="submission" date="2016-04" db="EMBL/GenBank/DDBJ databases">
        <title>A degradative enzymes factory behind the ericoid mycorrhizal symbiosis.</title>
        <authorList>
            <consortium name="DOE Joint Genome Institute"/>
            <person name="Martino E."/>
            <person name="Morin E."/>
            <person name="Grelet G."/>
            <person name="Kuo A."/>
            <person name="Kohler A."/>
            <person name="Daghino S."/>
            <person name="Barry K."/>
            <person name="Choi C."/>
            <person name="Cichocki N."/>
            <person name="Clum A."/>
            <person name="Copeland A."/>
            <person name="Hainaut M."/>
            <person name="Haridas S."/>
            <person name="Labutti K."/>
            <person name="Lindquist E."/>
            <person name="Lipzen A."/>
            <person name="Khouja H.-R."/>
            <person name="Murat C."/>
            <person name="Ohm R."/>
            <person name="Olson A."/>
            <person name="Spatafora J."/>
            <person name="Veneault-Fourrey C."/>
            <person name="Henrissat B."/>
            <person name="Grigoriev I."/>
            <person name="Martin F."/>
            <person name="Perotto S."/>
        </authorList>
    </citation>
    <scope>NUCLEOTIDE SEQUENCE [LARGE SCALE GENOMIC DNA]</scope>
    <source>
        <strain evidence="8 9">F</strain>
    </source>
</reference>
<name>A0A2J6RUK8_HYAVF</name>
<keyword evidence="4 6" id="KW-0472">Membrane</keyword>
<evidence type="ECO:0000313" key="8">
    <source>
        <dbReference type="EMBL" id="PMD42211.1"/>
    </source>
</evidence>
<dbReference type="STRING" id="1149755.A0A2J6RUK8"/>
<dbReference type="PANTHER" id="PTHR23502:SF160">
    <property type="entry name" value="MAJOR FACILITATOR SUPERFAMILY (MFS) PROFILE DOMAIN-CONTAINING PROTEIN-RELATED"/>
    <property type="match status" value="1"/>
</dbReference>
<evidence type="ECO:0000256" key="5">
    <source>
        <dbReference type="SAM" id="MobiDB-lite"/>
    </source>
</evidence>
<feature type="transmembrane region" description="Helical" evidence="6">
    <location>
        <begin position="139"/>
        <end position="157"/>
    </location>
</feature>
<evidence type="ECO:0000256" key="4">
    <source>
        <dbReference type="ARBA" id="ARBA00023136"/>
    </source>
</evidence>
<feature type="transmembrane region" description="Helical" evidence="6">
    <location>
        <begin position="435"/>
        <end position="457"/>
    </location>
</feature>
<organism evidence="8 9">
    <name type="scientific">Hyaloscypha variabilis (strain UAMH 11265 / GT02V1 / F)</name>
    <name type="common">Meliniomyces variabilis</name>
    <dbReference type="NCBI Taxonomy" id="1149755"/>
    <lineage>
        <taxon>Eukaryota</taxon>
        <taxon>Fungi</taxon>
        <taxon>Dikarya</taxon>
        <taxon>Ascomycota</taxon>
        <taxon>Pezizomycotina</taxon>
        <taxon>Leotiomycetes</taxon>
        <taxon>Helotiales</taxon>
        <taxon>Hyaloscyphaceae</taxon>
        <taxon>Hyaloscypha</taxon>
        <taxon>Hyaloscypha variabilis</taxon>
    </lineage>
</organism>
<keyword evidence="2 6" id="KW-0812">Transmembrane</keyword>
<feature type="domain" description="Major facilitator superfamily (MFS) profile" evidence="7">
    <location>
        <begin position="66"/>
        <end position="531"/>
    </location>
</feature>
<feature type="transmembrane region" description="Helical" evidence="6">
    <location>
        <begin position="107"/>
        <end position="127"/>
    </location>
</feature>
<feature type="transmembrane region" description="Helical" evidence="6">
    <location>
        <begin position="228"/>
        <end position="248"/>
    </location>
</feature>
<feature type="transmembrane region" description="Helical" evidence="6">
    <location>
        <begin position="368"/>
        <end position="389"/>
    </location>
</feature>
<feature type="transmembrane region" description="Helical" evidence="6">
    <location>
        <begin position="409"/>
        <end position="429"/>
    </location>
</feature>
<evidence type="ECO:0000256" key="6">
    <source>
        <dbReference type="SAM" id="Phobius"/>
    </source>
</evidence>
<dbReference type="GO" id="GO:0022857">
    <property type="term" value="F:transmembrane transporter activity"/>
    <property type="evidence" value="ECO:0007669"/>
    <property type="project" value="InterPro"/>
</dbReference>
<dbReference type="InterPro" id="IPR011701">
    <property type="entry name" value="MFS"/>
</dbReference>
<dbReference type="Gene3D" id="1.20.1250.20">
    <property type="entry name" value="MFS general substrate transporter like domains"/>
    <property type="match status" value="1"/>
</dbReference>
<feature type="transmembrane region" description="Helical" evidence="6">
    <location>
        <begin position="163"/>
        <end position="186"/>
    </location>
</feature>
<dbReference type="Pfam" id="PF07690">
    <property type="entry name" value="MFS_1"/>
    <property type="match status" value="1"/>
</dbReference>
<dbReference type="AlphaFoldDB" id="A0A2J6RUK8"/>
<dbReference type="InterPro" id="IPR020846">
    <property type="entry name" value="MFS_dom"/>
</dbReference>
<evidence type="ECO:0000256" key="3">
    <source>
        <dbReference type="ARBA" id="ARBA00022989"/>
    </source>
</evidence>
<feature type="transmembrane region" description="Helical" evidence="6">
    <location>
        <begin position="329"/>
        <end position="348"/>
    </location>
</feature>
<feature type="transmembrane region" description="Helical" evidence="6">
    <location>
        <begin position="469"/>
        <end position="488"/>
    </location>
</feature>
<feature type="region of interest" description="Disordered" evidence="5">
    <location>
        <begin position="1"/>
        <end position="27"/>
    </location>
</feature>
<evidence type="ECO:0000256" key="2">
    <source>
        <dbReference type="ARBA" id="ARBA00022692"/>
    </source>
</evidence>
<accession>A0A2J6RUK8</accession>
<dbReference type="SUPFAM" id="SSF103473">
    <property type="entry name" value="MFS general substrate transporter"/>
    <property type="match status" value="1"/>
</dbReference>
<comment type="subcellular location">
    <subcellularLocation>
        <location evidence="1">Membrane</location>
        <topology evidence="1">Multi-pass membrane protein</topology>
    </subcellularLocation>
</comment>
<feature type="transmembrane region" description="Helical" evidence="6">
    <location>
        <begin position="198"/>
        <end position="216"/>
    </location>
</feature>
<dbReference type="PROSITE" id="PS50850">
    <property type="entry name" value="MFS"/>
    <property type="match status" value="1"/>
</dbReference>
<protein>
    <submittedName>
        <fullName evidence="8">MFS general substrate transporter</fullName>
    </submittedName>
</protein>
<dbReference type="OrthoDB" id="268400at2759"/>
<feature type="transmembrane region" description="Helical" evidence="6">
    <location>
        <begin position="508"/>
        <end position="526"/>
    </location>
</feature>
<gene>
    <name evidence="8" type="ORF">L207DRAFT_553412</name>
</gene>
<dbReference type="Proteomes" id="UP000235786">
    <property type="component" value="Unassembled WGS sequence"/>
</dbReference>
<feature type="transmembrane region" description="Helical" evidence="6">
    <location>
        <begin position="70"/>
        <end position="87"/>
    </location>
</feature>
<evidence type="ECO:0000259" key="7">
    <source>
        <dbReference type="PROSITE" id="PS50850"/>
    </source>
</evidence>
<keyword evidence="3 6" id="KW-1133">Transmembrane helix</keyword>